<proteinExistence type="predicted"/>
<dbReference type="EMBL" id="VKKY01000002">
    <property type="protein sequence ID" value="KAA3438911.1"/>
    <property type="molecule type" value="Genomic_DNA"/>
</dbReference>
<dbReference type="OrthoDB" id="254168at2"/>
<evidence type="ECO:0000313" key="2">
    <source>
        <dbReference type="Proteomes" id="UP000324133"/>
    </source>
</evidence>
<evidence type="ECO:0000313" key="1">
    <source>
        <dbReference type="EMBL" id="KAA3438911.1"/>
    </source>
</evidence>
<dbReference type="PANTHER" id="PTHR31360">
    <property type="match status" value="1"/>
</dbReference>
<name>A0A5B6TG88_9BACT</name>
<comment type="caution">
    <text evidence="1">The sequence shown here is derived from an EMBL/GenBank/DDBJ whole genome shotgun (WGS) entry which is preliminary data.</text>
</comment>
<dbReference type="Pfam" id="PF06884">
    <property type="entry name" value="DUF1264"/>
    <property type="match status" value="1"/>
</dbReference>
<dbReference type="PANTHER" id="PTHR31360:SF0">
    <property type="entry name" value="OIL BODY-ASSOCIATED PROTEIN 1B"/>
    <property type="match status" value="1"/>
</dbReference>
<sequence>MEKNRFTPLLFLTFLSLASCGGNNTDSNVTAPGAEKNPKSKALEIGADLLQQKTPLSKVNMYLDGFHFYNGNLQGQMEAHHYVTQVNEDLHQALMYDGNGTDAKLMGVEYIISERLFKKLPMEERKLWHSHSYEVKSGELIAPGIPDAAEHELMEKLVSTYGKIIHTWHTDRDLELPFGSPMIMMGFTKDGQLKKELVADRDNRFGVSMMEKRKQRADIPMPEVVEGANAWEKGEVRQLQITNKYEAPEHQH</sequence>
<keyword evidence="2" id="KW-1185">Reference proteome</keyword>
<protein>
    <submittedName>
        <fullName evidence="1">DUF1264 domain-containing protein</fullName>
    </submittedName>
</protein>
<dbReference type="InterPro" id="IPR010686">
    <property type="entry name" value="OBAP-like"/>
</dbReference>
<organism evidence="1 2">
    <name type="scientific">Rufibacter hautae</name>
    <dbReference type="NCBI Taxonomy" id="2595005"/>
    <lineage>
        <taxon>Bacteria</taxon>
        <taxon>Pseudomonadati</taxon>
        <taxon>Bacteroidota</taxon>
        <taxon>Cytophagia</taxon>
        <taxon>Cytophagales</taxon>
        <taxon>Hymenobacteraceae</taxon>
        <taxon>Rufibacter</taxon>
    </lineage>
</organism>
<gene>
    <name evidence="1" type="ORF">FOA19_15220</name>
</gene>
<accession>A0A5B6TG88</accession>
<dbReference type="AlphaFoldDB" id="A0A5B6TG88"/>
<dbReference type="PROSITE" id="PS51257">
    <property type="entry name" value="PROKAR_LIPOPROTEIN"/>
    <property type="match status" value="1"/>
</dbReference>
<reference evidence="1 2" key="1">
    <citation type="submission" date="2019-07" db="EMBL/GenBank/DDBJ databases">
        <title>Rufibacter sp. nov., isolated from lake sediment.</title>
        <authorList>
            <person name="Qu J.-H."/>
        </authorList>
    </citation>
    <scope>NUCLEOTIDE SEQUENCE [LARGE SCALE GENOMIC DNA]</scope>
    <source>
        <strain evidence="1 2">NBS58-1</strain>
    </source>
</reference>
<dbReference type="Proteomes" id="UP000324133">
    <property type="component" value="Unassembled WGS sequence"/>
</dbReference>